<accession>A0A6L8VA19</accession>
<comment type="caution">
    <text evidence="3">The sequence shown here is derived from an EMBL/GenBank/DDBJ whole genome shotgun (WGS) entry which is preliminary data.</text>
</comment>
<evidence type="ECO:0000256" key="1">
    <source>
        <dbReference type="SAM" id="Phobius"/>
    </source>
</evidence>
<dbReference type="InterPro" id="IPR036034">
    <property type="entry name" value="PDZ_sf"/>
</dbReference>
<dbReference type="EMBL" id="WTUZ01000040">
    <property type="protein sequence ID" value="MZQ87167.1"/>
    <property type="molecule type" value="Genomic_DNA"/>
</dbReference>
<feature type="transmembrane region" description="Helical" evidence="1">
    <location>
        <begin position="80"/>
        <end position="97"/>
    </location>
</feature>
<keyword evidence="1" id="KW-0472">Membrane</keyword>
<dbReference type="Pfam" id="PF13180">
    <property type="entry name" value="PDZ_2"/>
    <property type="match status" value="1"/>
</dbReference>
<evidence type="ECO:0000313" key="3">
    <source>
        <dbReference type="EMBL" id="MZQ87167.1"/>
    </source>
</evidence>
<dbReference type="InterPro" id="IPR008269">
    <property type="entry name" value="Lon_proteolytic"/>
</dbReference>
<dbReference type="AlphaFoldDB" id="A0A6L8VA19"/>
<feature type="transmembrane region" description="Helical" evidence="1">
    <location>
        <begin position="133"/>
        <end position="151"/>
    </location>
</feature>
<dbReference type="SUPFAM" id="SSF50156">
    <property type="entry name" value="PDZ domain-like"/>
    <property type="match status" value="1"/>
</dbReference>
<gene>
    <name evidence="3" type="ORF">GQF01_34140</name>
</gene>
<dbReference type="InterPro" id="IPR020568">
    <property type="entry name" value="Ribosomal_Su5_D2-typ_SF"/>
</dbReference>
<evidence type="ECO:0000313" key="4">
    <source>
        <dbReference type="Proteomes" id="UP000481087"/>
    </source>
</evidence>
<protein>
    <submittedName>
        <fullName evidence="3">PDZ domain-containing protein</fullName>
    </submittedName>
</protein>
<keyword evidence="4" id="KW-1185">Reference proteome</keyword>
<dbReference type="InterPro" id="IPR001478">
    <property type="entry name" value="PDZ"/>
</dbReference>
<feature type="transmembrane region" description="Helical" evidence="1">
    <location>
        <begin position="103"/>
        <end position="121"/>
    </location>
</feature>
<dbReference type="GO" id="GO:0004176">
    <property type="term" value="F:ATP-dependent peptidase activity"/>
    <property type="evidence" value="ECO:0007669"/>
    <property type="project" value="InterPro"/>
</dbReference>
<dbReference type="GO" id="GO:0004252">
    <property type="term" value="F:serine-type endopeptidase activity"/>
    <property type="evidence" value="ECO:0007669"/>
    <property type="project" value="InterPro"/>
</dbReference>
<dbReference type="Proteomes" id="UP000481087">
    <property type="component" value="Unassembled WGS sequence"/>
</dbReference>
<sequence>MHRMALWQKLYYSAMVLTLFLVVIGELIWLPDPLRLGSTIYWIDVIDELIYVLMLIPLIWIAGSLIHLRSHRRGWMWVRAVSIIAAGLACVIILLTVPKKLEYSAGAFILTWLLVFVDLFVHERIRRKLPMKSISLFAITVCLMLVMFWPTKYLVTYPGLTLNMNRYAHTSEGNVHGDISGVLVFERPAFPIDWVYAKLFAKYSFEVENLGMTLGEYNQEVRLMKADANAAGSAIAFQKVGKGKGISSSGVRITAILKDSPASGQIQLGDVIQQVKGQTVTTLEELTERMKTVKPGDQVSLTVLRGGKQVNVQAKTRPNPDDASRAAFGIQVANEVQYDLPILVNYHDYLLHEGGPSHGAMLALTLVDQLTPCGVTYGNHVAGTGTMEPDGSIGPVGGLEQKAYTISRTNADVFFVPVANESEAKKGAPSLQIVPVRTLDDMMKWLKEHPKQTTGQLSCP</sequence>
<organism evidence="3 4">
    <name type="scientific">Paenibacillus silvestris</name>
    <dbReference type="NCBI Taxonomy" id="2606219"/>
    <lineage>
        <taxon>Bacteria</taxon>
        <taxon>Bacillati</taxon>
        <taxon>Bacillota</taxon>
        <taxon>Bacilli</taxon>
        <taxon>Bacillales</taxon>
        <taxon>Paenibacillaceae</taxon>
        <taxon>Paenibacillus</taxon>
    </lineage>
</organism>
<reference evidence="3 4" key="1">
    <citation type="submission" date="2019-12" db="EMBL/GenBank/DDBJ databases">
        <title>Paenibacillus sp. nov. sp. isolated from soil.</title>
        <authorList>
            <person name="Kim J."/>
            <person name="Jeong S.E."/>
            <person name="Jung H.S."/>
            <person name="Jeon C.O."/>
        </authorList>
    </citation>
    <scope>NUCLEOTIDE SEQUENCE [LARGE SCALE GENOMIC DNA]</scope>
    <source>
        <strain evidence="3 4">5J-6</strain>
    </source>
</reference>
<dbReference type="PROSITE" id="PS50106">
    <property type="entry name" value="PDZ"/>
    <property type="match status" value="1"/>
</dbReference>
<proteinExistence type="predicted"/>
<dbReference type="SUPFAM" id="SSF54211">
    <property type="entry name" value="Ribosomal protein S5 domain 2-like"/>
    <property type="match status" value="1"/>
</dbReference>
<feature type="transmembrane region" description="Helical" evidence="1">
    <location>
        <begin position="49"/>
        <end position="68"/>
    </location>
</feature>
<dbReference type="InterPro" id="IPR014721">
    <property type="entry name" value="Ribsml_uS5_D2-typ_fold_subgr"/>
</dbReference>
<evidence type="ECO:0000259" key="2">
    <source>
        <dbReference type="PROSITE" id="PS50106"/>
    </source>
</evidence>
<dbReference type="Gene3D" id="3.30.230.10">
    <property type="match status" value="1"/>
</dbReference>
<dbReference type="Pfam" id="PF05362">
    <property type="entry name" value="Lon_C"/>
    <property type="match status" value="1"/>
</dbReference>
<keyword evidence="1" id="KW-0812">Transmembrane</keyword>
<dbReference type="GO" id="GO:0006508">
    <property type="term" value="P:proteolysis"/>
    <property type="evidence" value="ECO:0007669"/>
    <property type="project" value="InterPro"/>
</dbReference>
<name>A0A6L8VA19_9BACL</name>
<keyword evidence="1" id="KW-1133">Transmembrane helix</keyword>
<feature type="transmembrane region" description="Helical" evidence="1">
    <location>
        <begin position="12"/>
        <end position="29"/>
    </location>
</feature>
<feature type="domain" description="PDZ" evidence="2">
    <location>
        <begin position="220"/>
        <end position="307"/>
    </location>
</feature>
<dbReference type="SMART" id="SM00228">
    <property type="entry name" value="PDZ"/>
    <property type="match status" value="1"/>
</dbReference>